<organism evidence="2 3">
    <name type="scientific">Elysia crispata</name>
    <name type="common">lettuce slug</name>
    <dbReference type="NCBI Taxonomy" id="231223"/>
    <lineage>
        <taxon>Eukaryota</taxon>
        <taxon>Metazoa</taxon>
        <taxon>Spiralia</taxon>
        <taxon>Lophotrochozoa</taxon>
        <taxon>Mollusca</taxon>
        <taxon>Gastropoda</taxon>
        <taxon>Heterobranchia</taxon>
        <taxon>Euthyneura</taxon>
        <taxon>Panpulmonata</taxon>
        <taxon>Sacoglossa</taxon>
        <taxon>Placobranchoidea</taxon>
        <taxon>Plakobranchidae</taxon>
        <taxon>Elysia</taxon>
    </lineage>
</organism>
<evidence type="ECO:0000256" key="1">
    <source>
        <dbReference type="SAM" id="MobiDB-lite"/>
    </source>
</evidence>
<gene>
    <name evidence="2" type="ORF">RRG08_007065</name>
</gene>
<keyword evidence="3" id="KW-1185">Reference proteome</keyword>
<dbReference type="AlphaFoldDB" id="A0AAE0YXZ7"/>
<accession>A0AAE0YXZ7</accession>
<protein>
    <submittedName>
        <fullName evidence="2">Uncharacterized protein</fullName>
    </submittedName>
</protein>
<proteinExistence type="predicted"/>
<sequence length="94" mass="10830">MEEMESNTGGERKNWWRSRCILSQAFHGETQPANPGSGDRGTFIKKQKTKKRPGRHKVKQASESPARNRLRPWSVSSDHARVTISWLQTRTLLE</sequence>
<feature type="compositionally biased region" description="Basic residues" evidence="1">
    <location>
        <begin position="43"/>
        <end position="59"/>
    </location>
</feature>
<reference evidence="2" key="1">
    <citation type="journal article" date="2023" name="G3 (Bethesda)">
        <title>A reference genome for the long-term kleptoplast-retaining sea slug Elysia crispata morphotype clarki.</title>
        <authorList>
            <person name="Eastman K.E."/>
            <person name="Pendleton A.L."/>
            <person name="Shaikh M.A."/>
            <person name="Suttiyut T."/>
            <person name="Ogas R."/>
            <person name="Tomko P."/>
            <person name="Gavelis G."/>
            <person name="Widhalm J.R."/>
            <person name="Wisecaver J.H."/>
        </authorList>
    </citation>
    <scope>NUCLEOTIDE SEQUENCE</scope>
    <source>
        <strain evidence="2">ECLA1</strain>
    </source>
</reference>
<feature type="region of interest" description="Disordered" evidence="1">
    <location>
        <begin position="26"/>
        <end position="74"/>
    </location>
</feature>
<name>A0AAE0YXZ7_9GAST</name>
<evidence type="ECO:0000313" key="3">
    <source>
        <dbReference type="Proteomes" id="UP001283361"/>
    </source>
</evidence>
<dbReference type="Proteomes" id="UP001283361">
    <property type="component" value="Unassembled WGS sequence"/>
</dbReference>
<dbReference type="EMBL" id="JAWDGP010005233">
    <property type="protein sequence ID" value="KAK3758706.1"/>
    <property type="molecule type" value="Genomic_DNA"/>
</dbReference>
<evidence type="ECO:0000313" key="2">
    <source>
        <dbReference type="EMBL" id="KAK3758706.1"/>
    </source>
</evidence>
<comment type="caution">
    <text evidence="2">The sequence shown here is derived from an EMBL/GenBank/DDBJ whole genome shotgun (WGS) entry which is preliminary data.</text>
</comment>